<dbReference type="Proteomes" id="UP000801492">
    <property type="component" value="Unassembled WGS sequence"/>
</dbReference>
<dbReference type="Pfam" id="PF00135">
    <property type="entry name" value="COesterase"/>
    <property type="match status" value="1"/>
</dbReference>
<dbReference type="EMBL" id="VTPC01072193">
    <property type="protein sequence ID" value="KAF2888977.1"/>
    <property type="molecule type" value="Genomic_DNA"/>
</dbReference>
<feature type="domain" description="Carboxylesterase type B" evidence="2">
    <location>
        <begin position="1"/>
        <end position="91"/>
    </location>
</feature>
<keyword evidence="1" id="KW-0325">Glycoprotein</keyword>
<evidence type="ECO:0000313" key="4">
    <source>
        <dbReference type="Proteomes" id="UP000801492"/>
    </source>
</evidence>
<dbReference type="Gene3D" id="3.40.50.1820">
    <property type="entry name" value="alpha/beta hydrolase"/>
    <property type="match status" value="1"/>
</dbReference>
<protein>
    <recommendedName>
        <fullName evidence="2">Carboxylesterase type B domain-containing protein</fullName>
    </recommendedName>
</protein>
<dbReference type="InterPro" id="IPR002018">
    <property type="entry name" value="CarbesteraseB"/>
</dbReference>
<evidence type="ECO:0000259" key="2">
    <source>
        <dbReference type="Pfam" id="PF00135"/>
    </source>
</evidence>
<proteinExistence type="predicted"/>
<evidence type="ECO:0000313" key="3">
    <source>
        <dbReference type="EMBL" id="KAF2888977.1"/>
    </source>
</evidence>
<gene>
    <name evidence="3" type="ORF">ILUMI_17196</name>
</gene>
<organism evidence="3 4">
    <name type="scientific">Ignelater luminosus</name>
    <name type="common">Cucubano</name>
    <name type="synonym">Pyrophorus luminosus</name>
    <dbReference type="NCBI Taxonomy" id="2038154"/>
    <lineage>
        <taxon>Eukaryota</taxon>
        <taxon>Metazoa</taxon>
        <taxon>Ecdysozoa</taxon>
        <taxon>Arthropoda</taxon>
        <taxon>Hexapoda</taxon>
        <taxon>Insecta</taxon>
        <taxon>Pterygota</taxon>
        <taxon>Neoptera</taxon>
        <taxon>Endopterygota</taxon>
        <taxon>Coleoptera</taxon>
        <taxon>Polyphaga</taxon>
        <taxon>Elateriformia</taxon>
        <taxon>Elateroidea</taxon>
        <taxon>Elateridae</taxon>
        <taxon>Agrypninae</taxon>
        <taxon>Pyrophorini</taxon>
        <taxon>Ignelater</taxon>
    </lineage>
</organism>
<name>A0A8K0CPI3_IGNLU</name>
<keyword evidence="4" id="KW-1185">Reference proteome</keyword>
<dbReference type="SUPFAM" id="SSF53474">
    <property type="entry name" value="alpha/beta-Hydrolases"/>
    <property type="match status" value="1"/>
</dbReference>
<dbReference type="AlphaFoldDB" id="A0A8K0CPI3"/>
<dbReference type="OrthoDB" id="19653at2759"/>
<feature type="non-terminal residue" evidence="3">
    <location>
        <position position="107"/>
    </location>
</feature>
<sequence length="107" mass="12821">VVHGDELNYILSNDLYDKKKPTDSDRKVIDLMTTMWFNVASVGRPTPKLYGIVKTKWLAIQNPKKLRYCFIRSEKEVKMLEEMYLERAEFWEKLPLYSRQKDFKAEL</sequence>
<dbReference type="InterPro" id="IPR029058">
    <property type="entry name" value="AB_hydrolase_fold"/>
</dbReference>
<reference evidence="3" key="1">
    <citation type="submission" date="2019-08" db="EMBL/GenBank/DDBJ databases">
        <title>The genome of the North American firefly Photinus pyralis.</title>
        <authorList>
            <consortium name="Photinus pyralis genome working group"/>
            <person name="Fallon T.R."/>
            <person name="Sander Lower S.E."/>
            <person name="Weng J.-K."/>
        </authorList>
    </citation>
    <scope>NUCLEOTIDE SEQUENCE</scope>
    <source>
        <strain evidence="3">TRF0915ILg1</strain>
        <tissue evidence="3">Whole body</tissue>
    </source>
</reference>
<accession>A0A8K0CPI3</accession>
<comment type="caution">
    <text evidence="3">The sequence shown here is derived from an EMBL/GenBank/DDBJ whole genome shotgun (WGS) entry which is preliminary data.</text>
</comment>
<evidence type="ECO:0000256" key="1">
    <source>
        <dbReference type="ARBA" id="ARBA00023180"/>
    </source>
</evidence>